<dbReference type="AlphaFoldDB" id="A0A127K5E7"/>
<protein>
    <recommendedName>
        <fullName evidence="3">Poly(3-hydroxybutyrate) depolymerase</fullName>
    </recommendedName>
</protein>
<keyword evidence="2" id="KW-1185">Reference proteome</keyword>
<gene>
    <name evidence="1" type="ORF">AC731_009560</name>
</gene>
<proteinExistence type="predicted"/>
<dbReference type="STRING" id="1134435.AC731_009560"/>
<organism evidence="1 2">
    <name type="scientific">Thauera humireducens</name>
    <dbReference type="NCBI Taxonomy" id="1134435"/>
    <lineage>
        <taxon>Bacteria</taxon>
        <taxon>Pseudomonadati</taxon>
        <taxon>Pseudomonadota</taxon>
        <taxon>Betaproteobacteria</taxon>
        <taxon>Rhodocyclales</taxon>
        <taxon>Zoogloeaceae</taxon>
        <taxon>Thauera</taxon>
    </lineage>
</organism>
<evidence type="ECO:0008006" key="3">
    <source>
        <dbReference type="Google" id="ProtNLM"/>
    </source>
</evidence>
<accession>A0A127K5E7</accession>
<dbReference type="EMBL" id="CP014646">
    <property type="protein sequence ID" value="AMO37180.1"/>
    <property type="molecule type" value="Genomic_DNA"/>
</dbReference>
<evidence type="ECO:0000313" key="2">
    <source>
        <dbReference type="Proteomes" id="UP000036902"/>
    </source>
</evidence>
<sequence>MAFIHGPVPESFERQVTATAREFERDLRQAWPAVQSSAETRRLSVQDGAQTLVIELEPAGVRRLGLFKLPQLIVRYRFGPGEEAARHALLARLDRAMQKGGG</sequence>
<name>A0A127K5E7_9RHOO</name>
<dbReference type="KEGG" id="thu:AC731_009560"/>
<dbReference type="Proteomes" id="UP000036902">
    <property type="component" value="Chromosome"/>
</dbReference>
<reference evidence="2" key="1">
    <citation type="submission" date="2016-03" db="EMBL/GenBank/DDBJ databases">
        <authorList>
            <person name="Ma C."/>
            <person name="Zhou S."/>
            <person name="Yang G."/>
        </authorList>
    </citation>
    <scope>NUCLEOTIDE SEQUENCE [LARGE SCALE GENOMIC DNA]</scope>
    <source>
        <strain evidence="2">SgZ-1</strain>
    </source>
</reference>
<evidence type="ECO:0000313" key="1">
    <source>
        <dbReference type="EMBL" id="AMO37180.1"/>
    </source>
</evidence>
<dbReference type="RefSeq" id="WP_048705582.1">
    <property type="nucleotide sequence ID" value="NZ_CP014646.1"/>
</dbReference>